<evidence type="ECO:0000313" key="2">
    <source>
        <dbReference type="EMBL" id="KAJ7307849.1"/>
    </source>
</evidence>
<reference evidence="2" key="1">
    <citation type="submission" date="2023-03" db="EMBL/GenBank/DDBJ databases">
        <title>Massive genome expansion in bonnet fungi (Mycena s.s.) driven by repeated elements and novel gene families across ecological guilds.</title>
        <authorList>
            <consortium name="Lawrence Berkeley National Laboratory"/>
            <person name="Harder C.B."/>
            <person name="Miyauchi S."/>
            <person name="Viragh M."/>
            <person name="Kuo A."/>
            <person name="Thoen E."/>
            <person name="Andreopoulos B."/>
            <person name="Lu D."/>
            <person name="Skrede I."/>
            <person name="Drula E."/>
            <person name="Henrissat B."/>
            <person name="Morin E."/>
            <person name="Kohler A."/>
            <person name="Barry K."/>
            <person name="LaButti K."/>
            <person name="Morin E."/>
            <person name="Salamov A."/>
            <person name="Lipzen A."/>
            <person name="Mereny Z."/>
            <person name="Hegedus B."/>
            <person name="Baldrian P."/>
            <person name="Stursova M."/>
            <person name="Weitz H."/>
            <person name="Taylor A."/>
            <person name="Grigoriev I.V."/>
            <person name="Nagy L.G."/>
            <person name="Martin F."/>
            <person name="Kauserud H."/>
        </authorList>
    </citation>
    <scope>NUCLEOTIDE SEQUENCE</scope>
    <source>
        <strain evidence="2">CBHHK002</strain>
    </source>
</reference>
<dbReference type="Proteomes" id="UP001218218">
    <property type="component" value="Unassembled WGS sequence"/>
</dbReference>
<gene>
    <name evidence="2" type="ORF">DFH08DRAFT_719918</name>
</gene>
<dbReference type="PANTHER" id="PTHR33096">
    <property type="entry name" value="CXC2 DOMAIN-CONTAINING PROTEIN"/>
    <property type="match status" value="1"/>
</dbReference>
<organism evidence="2 3">
    <name type="scientific">Mycena albidolilacea</name>
    <dbReference type="NCBI Taxonomy" id="1033008"/>
    <lineage>
        <taxon>Eukaryota</taxon>
        <taxon>Fungi</taxon>
        <taxon>Dikarya</taxon>
        <taxon>Basidiomycota</taxon>
        <taxon>Agaricomycotina</taxon>
        <taxon>Agaricomycetes</taxon>
        <taxon>Agaricomycetidae</taxon>
        <taxon>Agaricales</taxon>
        <taxon>Marasmiineae</taxon>
        <taxon>Mycenaceae</taxon>
        <taxon>Mycena</taxon>
    </lineage>
</organism>
<proteinExistence type="predicted"/>
<sequence>MQGLVPCSPWKPTAAITTRVLEVYRVAHARCPQLAIQAFVKTLCDLHGVPYRPYLREQFSISYDLYLDLRRRTEARLLHHLGRDSFAWRVKHDCPACMYKLEGEDELIFDVLVTQDGGNSLKRVLQRNKVESEPGDGPEFVVGESKEYTDNRDASDWYFLAREKVNELAKHRIAERMPMEAIEDKTNPCAERWKNMIEDVTAKMWGIFDETGIFVCLCRHGFVLMIADMIKSGELAKYPLAVTEALLEHLGERTGAGYDVGCDFQTTLKNSPLGECAKCKNFRCLVGAFHGHAHNRLCQLCFLATYVEGLGLEDLEGCERFFSGSNGLAKSCQYASRFHRQQEITAYVKHYDTFHTYANLSKFLCDNYKQALGILKTEHKIRQFMAKEEIANYQVFHDWLEEEKAFLLGLQEESKDQTETLEMEYVQKLVNLDTSRFSSAKYVVLATEARKAQGDNAAYTLGTSKAELARRRGKEKVEHDLEAVQELEERLGIVDRWTTESEKWQSTVGEIKKRKYQLALNSVEHLIVQRIFELTKVNQSQTGYKMRRHIAKSLQARSKAVKNAIDRYNDAALALDPPMASLTWEQVVEYTFLADFDILRDTRDEVQSRPWTRPAYRLAMDSYFKLCRAREEIQRLNIEIRRVVTWIRDENRFLLDQEESLRSEEGKSPEDAEMDRLLAVQVKLYWERRGRFDRTHIQRFQKLAHLNGFTGTIRSGTAVERAGSEVLEDAMDLDVDGVEEEDSDDQGGDEPDEVISSLLYQVSMIGIDGDRDLDDGAA</sequence>
<dbReference type="InterPro" id="IPR040521">
    <property type="entry name" value="KDZ"/>
</dbReference>
<dbReference type="EMBL" id="JARIHO010000086">
    <property type="protein sequence ID" value="KAJ7307849.1"/>
    <property type="molecule type" value="Genomic_DNA"/>
</dbReference>
<name>A0AAD7EBA9_9AGAR</name>
<evidence type="ECO:0000313" key="3">
    <source>
        <dbReference type="Proteomes" id="UP001218218"/>
    </source>
</evidence>
<accession>A0AAD7EBA9</accession>
<dbReference type="Pfam" id="PF18758">
    <property type="entry name" value="KDZ"/>
    <property type="match status" value="1"/>
</dbReference>
<evidence type="ECO:0000256" key="1">
    <source>
        <dbReference type="SAM" id="MobiDB-lite"/>
    </source>
</evidence>
<comment type="caution">
    <text evidence="2">The sequence shown here is derived from an EMBL/GenBank/DDBJ whole genome shotgun (WGS) entry which is preliminary data.</text>
</comment>
<dbReference type="PANTHER" id="PTHR33096:SF1">
    <property type="entry name" value="CXC1-LIKE CYSTEINE CLUSTER ASSOCIATED WITH KDZ TRANSPOSASES DOMAIN-CONTAINING PROTEIN"/>
    <property type="match status" value="1"/>
</dbReference>
<keyword evidence="3" id="KW-1185">Reference proteome</keyword>
<protein>
    <submittedName>
        <fullName evidence="2">Uncharacterized protein</fullName>
    </submittedName>
</protein>
<feature type="region of interest" description="Disordered" evidence="1">
    <location>
        <begin position="732"/>
        <end position="753"/>
    </location>
</feature>
<dbReference type="AlphaFoldDB" id="A0AAD7EBA9"/>